<feature type="compositionally biased region" description="Polar residues" evidence="1">
    <location>
        <begin position="1"/>
        <end position="18"/>
    </location>
</feature>
<dbReference type="Proteomes" id="UP000518752">
    <property type="component" value="Unassembled WGS sequence"/>
</dbReference>
<name>A0A8H5HVP7_9AGAR</name>
<dbReference type="AlphaFoldDB" id="A0A8H5HVP7"/>
<proteinExistence type="predicted"/>
<feature type="region of interest" description="Disordered" evidence="1">
    <location>
        <begin position="202"/>
        <end position="259"/>
    </location>
</feature>
<evidence type="ECO:0000256" key="2">
    <source>
        <dbReference type="SAM" id="Phobius"/>
    </source>
</evidence>
<organism evidence="3 4">
    <name type="scientific">Collybiopsis confluens</name>
    <dbReference type="NCBI Taxonomy" id="2823264"/>
    <lineage>
        <taxon>Eukaryota</taxon>
        <taxon>Fungi</taxon>
        <taxon>Dikarya</taxon>
        <taxon>Basidiomycota</taxon>
        <taxon>Agaricomycotina</taxon>
        <taxon>Agaricomycetes</taxon>
        <taxon>Agaricomycetidae</taxon>
        <taxon>Agaricales</taxon>
        <taxon>Marasmiineae</taxon>
        <taxon>Omphalotaceae</taxon>
        <taxon>Collybiopsis</taxon>
    </lineage>
</organism>
<keyword evidence="2" id="KW-0812">Transmembrane</keyword>
<sequence>MDQSTKFQNLASPQPGHSHSSKRSIDTQASGIADSTISFAGSLHLGRFPTPPLSIPESPITSPEHSPSIASGHTHRTFTTAPLVPLRKKTNATSVTSGSPSHRLLPSIKSNLSAGSSRNETEPVKSQPSSLRSRTISPFDWHEGASSIDVDDAEDRLLSTNFITSLLQQDPNQRVRRASMNSDAYSGFSEMTYPPVMRYPGPSEKSYPPSTAVAVPKGSLSVRPHGARPPPSSFNPIPEHSGHDISEDDSDTLASDGDFGTTVIRSASISHDRQLRGHSIVGVAPARLTSITSSSPTELRASLALSDDRTLSYGQFAQASSSFPHNSALPSSVMQLNFLRDPSRTNSAMQSRQSIHSTRSFVPSVISRISETGRSIARVLPWRRKPLPPVPTIPHIPIAQEAQNRLEESHAPLPELVARAEALNELLEKGYHPHHSLDSSYYGVLPKEDSHTSALVGNSTAVRDGESPLLRRRGDAPNIWDAQPTMQKSRVPNPRRKRYLVILAIFIVVAAASIGAGVGVKLGQKQTSSLPKCSSENITGTSCDLDATCVCTTSNSGCNGLAQSIITLTPTMNQLFDTNIPISLVYTAIWLAQGSSIGENCASQALLIDTPGLPEQDTPNRTSWARSAMLWNLVQSQDVTAVQSLQSFTKNAPWSNLHSDGPVSGQSSFSTAASGFTFDFAAQTVTQPAVSFAENGQPVNEQISRAGSVATAALDRMYSYAVASSTQHSNALQLYWTNVIDQKLSDLSSFRSAVISSSILIPFDATNNQVESQLSNSTSQMFPIPISCYPNLNEPQVQQIDAIEQNAFGLSAVGNATSFDSSCYPDRPLYGVLDVLRLRLPFIDSRTGLATQAVSLQTDVSPRAIVRCGEALSALPLSSNASAFTAAISNPRTFGTLNNFDSVLLDYLSAMPAEIASALASFLLSSTNGLPPPNTSSLGSSIALIPSIEVAVFGTVLPPDIKNVVSSFTSPTGSLFFGSAQGQSVRNFAINAAGSSVVWAQSALSTAVARDSSETDATFQDIWTNAALAITNNVTSVGVSNITNSLQSTGKLSS</sequence>
<evidence type="ECO:0008006" key="5">
    <source>
        <dbReference type="Google" id="ProtNLM"/>
    </source>
</evidence>
<feature type="region of interest" description="Disordered" evidence="1">
    <location>
        <begin position="50"/>
        <end position="138"/>
    </location>
</feature>
<keyword evidence="2" id="KW-1133">Transmembrane helix</keyword>
<accession>A0A8H5HVP7</accession>
<keyword evidence="4" id="KW-1185">Reference proteome</keyword>
<evidence type="ECO:0000256" key="1">
    <source>
        <dbReference type="SAM" id="MobiDB-lite"/>
    </source>
</evidence>
<feature type="region of interest" description="Disordered" evidence="1">
    <location>
        <begin position="1"/>
        <end position="29"/>
    </location>
</feature>
<feature type="compositionally biased region" description="Polar residues" evidence="1">
    <location>
        <begin position="59"/>
        <end position="71"/>
    </location>
</feature>
<dbReference type="OrthoDB" id="5595612at2759"/>
<reference evidence="3 4" key="1">
    <citation type="journal article" date="2020" name="ISME J.">
        <title>Uncovering the hidden diversity of litter-decomposition mechanisms in mushroom-forming fungi.</title>
        <authorList>
            <person name="Floudas D."/>
            <person name="Bentzer J."/>
            <person name="Ahren D."/>
            <person name="Johansson T."/>
            <person name="Persson P."/>
            <person name="Tunlid A."/>
        </authorList>
    </citation>
    <scope>NUCLEOTIDE SEQUENCE [LARGE SCALE GENOMIC DNA]</scope>
    <source>
        <strain evidence="3 4">CBS 406.79</strain>
    </source>
</reference>
<protein>
    <recommendedName>
        <fullName evidence="5">Transmembrane protein</fullName>
    </recommendedName>
</protein>
<dbReference type="EMBL" id="JAACJN010000016">
    <property type="protein sequence ID" value="KAF5390303.1"/>
    <property type="molecule type" value="Genomic_DNA"/>
</dbReference>
<keyword evidence="2" id="KW-0472">Membrane</keyword>
<comment type="caution">
    <text evidence="3">The sequence shown here is derived from an EMBL/GenBank/DDBJ whole genome shotgun (WGS) entry which is preliminary data.</text>
</comment>
<gene>
    <name evidence="3" type="ORF">D9757_002837</name>
</gene>
<feature type="compositionally biased region" description="Polar residues" evidence="1">
    <location>
        <begin position="108"/>
        <end position="136"/>
    </location>
</feature>
<feature type="transmembrane region" description="Helical" evidence="2">
    <location>
        <begin position="499"/>
        <end position="520"/>
    </location>
</feature>
<evidence type="ECO:0000313" key="4">
    <source>
        <dbReference type="Proteomes" id="UP000518752"/>
    </source>
</evidence>
<evidence type="ECO:0000313" key="3">
    <source>
        <dbReference type="EMBL" id="KAF5390303.1"/>
    </source>
</evidence>
<feature type="compositionally biased region" description="Polar residues" evidence="1">
    <location>
        <begin position="91"/>
        <end position="100"/>
    </location>
</feature>
<feature type="region of interest" description="Disordered" evidence="1">
    <location>
        <begin position="460"/>
        <end position="480"/>
    </location>
</feature>